<dbReference type="SMART" id="SM00866">
    <property type="entry name" value="UTRA"/>
    <property type="match status" value="1"/>
</dbReference>
<dbReference type="SUPFAM" id="SSF46785">
    <property type="entry name" value="Winged helix' DNA-binding domain"/>
    <property type="match status" value="1"/>
</dbReference>
<dbReference type="CDD" id="cd07377">
    <property type="entry name" value="WHTH_GntR"/>
    <property type="match status" value="1"/>
</dbReference>
<dbReference type="Proteomes" id="UP000292695">
    <property type="component" value="Unassembled WGS sequence"/>
</dbReference>
<accession>A0A4R0IJ59</accession>
<evidence type="ECO:0000256" key="1">
    <source>
        <dbReference type="ARBA" id="ARBA00023015"/>
    </source>
</evidence>
<dbReference type="PANTHER" id="PTHR44846:SF1">
    <property type="entry name" value="MANNOSYL-D-GLYCERATE TRANSPORT_METABOLISM SYSTEM REPRESSOR MNGR-RELATED"/>
    <property type="match status" value="1"/>
</dbReference>
<dbReference type="PROSITE" id="PS50949">
    <property type="entry name" value="HTH_GNTR"/>
    <property type="match status" value="1"/>
</dbReference>
<reference evidence="5 6" key="1">
    <citation type="submission" date="2019-02" db="EMBL/GenBank/DDBJ databases">
        <title>Kribbella capetownensis sp. nov. and Kribbella speibonae sp. nov., isolated from soil.</title>
        <authorList>
            <person name="Curtis S.M."/>
            <person name="Norton I."/>
            <person name="Everest G.J."/>
            <person name="Meyers P.R."/>
        </authorList>
    </citation>
    <scope>NUCLEOTIDE SEQUENCE [LARGE SCALE GENOMIC DNA]</scope>
    <source>
        <strain evidence="5 6">DSM 27082</strain>
    </source>
</reference>
<dbReference type="InterPro" id="IPR028978">
    <property type="entry name" value="Chorismate_lyase_/UTRA_dom_sf"/>
</dbReference>
<dbReference type="InterPro" id="IPR050679">
    <property type="entry name" value="Bact_HTH_transcr_reg"/>
</dbReference>
<dbReference type="Pfam" id="PF07702">
    <property type="entry name" value="UTRA"/>
    <property type="match status" value="1"/>
</dbReference>
<dbReference type="InterPro" id="IPR036390">
    <property type="entry name" value="WH_DNA-bd_sf"/>
</dbReference>
<proteinExistence type="predicted"/>
<protein>
    <submittedName>
        <fullName evidence="5">GntR family transcriptional regulator</fullName>
    </submittedName>
</protein>
<dbReference type="Gene3D" id="1.10.10.10">
    <property type="entry name" value="Winged helix-like DNA-binding domain superfamily/Winged helix DNA-binding domain"/>
    <property type="match status" value="1"/>
</dbReference>
<keyword evidence="6" id="KW-1185">Reference proteome</keyword>
<dbReference type="InterPro" id="IPR036388">
    <property type="entry name" value="WH-like_DNA-bd_sf"/>
</dbReference>
<dbReference type="Pfam" id="PF00392">
    <property type="entry name" value="GntR"/>
    <property type="match status" value="1"/>
</dbReference>
<evidence type="ECO:0000256" key="3">
    <source>
        <dbReference type="ARBA" id="ARBA00023163"/>
    </source>
</evidence>
<keyword evidence="3" id="KW-0804">Transcription</keyword>
<dbReference type="InterPro" id="IPR011663">
    <property type="entry name" value="UTRA"/>
</dbReference>
<comment type="caution">
    <text evidence="5">The sequence shown here is derived from an EMBL/GenBank/DDBJ whole genome shotgun (WGS) entry which is preliminary data.</text>
</comment>
<gene>
    <name evidence="5" type="ORF">E0H50_18565</name>
</gene>
<dbReference type="InterPro" id="IPR000524">
    <property type="entry name" value="Tscrpt_reg_HTH_GntR"/>
</dbReference>
<dbReference type="EMBL" id="SJKA01000006">
    <property type="protein sequence ID" value="TCC32220.1"/>
    <property type="molecule type" value="Genomic_DNA"/>
</dbReference>
<dbReference type="PANTHER" id="PTHR44846">
    <property type="entry name" value="MANNOSYL-D-GLYCERATE TRANSPORT/METABOLISM SYSTEM REPRESSOR MNGR-RELATED"/>
    <property type="match status" value="1"/>
</dbReference>
<sequence length="259" mass="28271">MTVAEPPGDCQGVVETDCIRVERWLPNEGTPPMHKYEEILQDLSGRIATLESGARIPTEKELAAEFGASTMTVRRALQILIQNGQLRGIPGRGTFVAHPRVTKMIASAASFTDAMRSSGRRPSSQLVEATVRRSTAEEAQWVDTPPGAQVYSIKRVRLGDGVPLGFEVATLNARLFPGLLATNLEQSLYDTIATQYGVTIVRKSIVVSTRCPRPDEAAHLHIEQTLPCLQTIVTSETGDGTPFEHTVSVFRGDLYEISL</sequence>
<dbReference type="Gene3D" id="3.40.1410.10">
    <property type="entry name" value="Chorismate lyase-like"/>
    <property type="match status" value="1"/>
</dbReference>
<keyword evidence="2" id="KW-0238">DNA-binding</keyword>
<keyword evidence="1" id="KW-0805">Transcription regulation</keyword>
<dbReference type="GO" id="GO:0045892">
    <property type="term" value="P:negative regulation of DNA-templated transcription"/>
    <property type="evidence" value="ECO:0007669"/>
    <property type="project" value="TreeGrafter"/>
</dbReference>
<dbReference type="AlphaFoldDB" id="A0A4R0IJ59"/>
<name>A0A4R0IJ59_9ACTN</name>
<dbReference type="SMART" id="SM00345">
    <property type="entry name" value="HTH_GNTR"/>
    <property type="match status" value="1"/>
</dbReference>
<dbReference type="GO" id="GO:0003677">
    <property type="term" value="F:DNA binding"/>
    <property type="evidence" value="ECO:0007669"/>
    <property type="project" value="UniProtKB-KW"/>
</dbReference>
<dbReference type="RefSeq" id="WP_131289936.1">
    <property type="nucleotide sequence ID" value="NZ_SJKA01000006.1"/>
</dbReference>
<evidence type="ECO:0000313" key="5">
    <source>
        <dbReference type="EMBL" id="TCC32220.1"/>
    </source>
</evidence>
<dbReference type="PRINTS" id="PR00035">
    <property type="entry name" value="HTHGNTR"/>
</dbReference>
<evidence type="ECO:0000313" key="6">
    <source>
        <dbReference type="Proteomes" id="UP000292695"/>
    </source>
</evidence>
<organism evidence="5 6">
    <name type="scientific">Kribbella sindirgiensis</name>
    <dbReference type="NCBI Taxonomy" id="1124744"/>
    <lineage>
        <taxon>Bacteria</taxon>
        <taxon>Bacillati</taxon>
        <taxon>Actinomycetota</taxon>
        <taxon>Actinomycetes</taxon>
        <taxon>Propionibacteriales</taxon>
        <taxon>Kribbellaceae</taxon>
        <taxon>Kribbella</taxon>
    </lineage>
</organism>
<dbReference type="OrthoDB" id="3575876at2"/>
<dbReference type="SUPFAM" id="SSF64288">
    <property type="entry name" value="Chorismate lyase-like"/>
    <property type="match status" value="1"/>
</dbReference>
<evidence type="ECO:0000259" key="4">
    <source>
        <dbReference type="PROSITE" id="PS50949"/>
    </source>
</evidence>
<feature type="domain" description="HTH gntR-type" evidence="4">
    <location>
        <begin position="33"/>
        <end position="99"/>
    </location>
</feature>
<evidence type="ECO:0000256" key="2">
    <source>
        <dbReference type="ARBA" id="ARBA00023125"/>
    </source>
</evidence>
<dbReference type="GO" id="GO:0003700">
    <property type="term" value="F:DNA-binding transcription factor activity"/>
    <property type="evidence" value="ECO:0007669"/>
    <property type="project" value="InterPro"/>
</dbReference>